<reference evidence="4 5" key="1">
    <citation type="submission" date="2018-05" db="EMBL/GenBank/DDBJ databases">
        <title>Genome Sequence of an Efficient Indole-Degrading Bacterium, Alcaligenes sp.YBY.</title>
        <authorList>
            <person name="Yang B."/>
        </authorList>
    </citation>
    <scope>NUCLEOTIDE SEQUENCE [LARGE SCALE GENOMIC DNA]</scope>
    <source>
        <strain evidence="4 5">YBY</strain>
    </source>
</reference>
<dbReference type="InterPro" id="IPR006680">
    <property type="entry name" value="Amidohydro-rel"/>
</dbReference>
<dbReference type="PANTHER" id="PTHR43794:SF11">
    <property type="entry name" value="AMIDOHYDROLASE-RELATED DOMAIN-CONTAINING PROTEIN"/>
    <property type="match status" value="1"/>
</dbReference>
<dbReference type="AlphaFoldDB" id="A0A2U2BHX3"/>
<dbReference type="Pfam" id="PF01979">
    <property type="entry name" value="Amidohydro_1"/>
    <property type="match status" value="1"/>
</dbReference>
<evidence type="ECO:0000256" key="1">
    <source>
        <dbReference type="ARBA" id="ARBA00006745"/>
    </source>
</evidence>
<dbReference type="InterPro" id="IPR032466">
    <property type="entry name" value="Metal_Hydrolase"/>
</dbReference>
<comment type="similarity">
    <text evidence="1">Belongs to the metallo-dependent hydrolases superfamily. ATZ/TRZ family.</text>
</comment>
<evidence type="ECO:0000313" key="4">
    <source>
        <dbReference type="EMBL" id="PWE13610.1"/>
    </source>
</evidence>
<dbReference type="SUPFAM" id="SSF51556">
    <property type="entry name" value="Metallo-dependent hydrolases"/>
    <property type="match status" value="1"/>
</dbReference>
<protein>
    <submittedName>
        <fullName evidence="4">S-adenosylhomocysteine deaminase</fullName>
    </submittedName>
</protein>
<dbReference type="GO" id="GO:0016810">
    <property type="term" value="F:hydrolase activity, acting on carbon-nitrogen (but not peptide) bonds"/>
    <property type="evidence" value="ECO:0007669"/>
    <property type="project" value="InterPro"/>
</dbReference>
<accession>A0A2U2BHX3</accession>
<reference evidence="4 5" key="2">
    <citation type="submission" date="2018-05" db="EMBL/GenBank/DDBJ databases">
        <authorList>
            <person name="Lanie J.A."/>
            <person name="Ng W.-L."/>
            <person name="Kazmierczak K.M."/>
            <person name="Andrzejewski T.M."/>
            <person name="Davidsen T.M."/>
            <person name="Wayne K.J."/>
            <person name="Tettelin H."/>
            <person name="Glass J.I."/>
            <person name="Rusch D."/>
            <person name="Podicherti R."/>
            <person name="Tsui H.-C.T."/>
            <person name="Winkler M.E."/>
        </authorList>
    </citation>
    <scope>NUCLEOTIDE SEQUENCE [LARGE SCALE GENOMIC DNA]</scope>
    <source>
        <strain evidence="4 5">YBY</strain>
    </source>
</reference>
<dbReference type="InterPro" id="IPR011059">
    <property type="entry name" value="Metal-dep_hydrolase_composite"/>
</dbReference>
<dbReference type="EMBL" id="QEXO01000004">
    <property type="protein sequence ID" value="PWE13610.1"/>
    <property type="molecule type" value="Genomic_DNA"/>
</dbReference>
<evidence type="ECO:0000313" key="5">
    <source>
        <dbReference type="Proteomes" id="UP000245216"/>
    </source>
</evidence>
<keyword evidence="2" id="KW-0378">Hydrolase</keyword>
<dbReference type="Gene3D" id="3.20.20.140">
    <property type="entry name" value="Metal-dependent hydrolases"/>
    <property type="match status" value="1"/>
</dbReference>
<comment type="caution">
    <text evidence="4">The sequence shown here is derived from an EMBL/GenBank/DDBJ whole genome shotgun (WGS) entry which is preliminary data.</text>
</comment>
<gene>
    <name evidence="4" type="ORF">DF183_17120</name>
</gene>
<dbReference type="SUPFAM" id="SSF51338">
    <property type="entry name" value="Composite domain of metallo-dependent hydrolases"/>
    <property type="match status" value="2"/>
</dbReference>
<evidence type="ECO:0000256" key="2">
    <source>
        <dbReference type="ARBA" id="ARBA00022801"/>
    </source>
</evidence>
<name>A0A2U2BHX3_ALCFA</name>
<evidence type="ECO:0000259" key="3">
    <source>
        <dbReference type="Pfam" id="PF01979"/>
    </source>
</evidence>
<proteinExistence type="inferred from homology"/>
<sequence length="472" mass="51193">MNHASLFQSHDLAQARILEPEHLLLPQGPVSGHAVLIEEGRFSDIGTVEEMAARHPGLPRLSLPGHLLMPGFVDAHHHVTQSYGKSLVYGEPSEIFRRVWVPLESTLNARHLYASSKLSALEALRGGFTTVCDAGTRSSEDLDAIVQATTDVGIRCVLGLICNDKHGAVLLDAEPIVAHAQAHLQQWEHHALISPSLAISIPEAASDAMLHRIYSMSEEAGRVFQTHANEHLVAVERSLNAHGRRPIEHLAHIGALGSASLLAHATLVTPSEIRLLADLNAAVSYNPVASAWKGNAVAPAEAMRVQGIRLGMGTDGTRSDAFRMMDYGEAAQRFAFGMMVGDSSCGAGWTWLDMATRGGAEVVGLGAQTGQIRVGAQADFLVVDLQVPEMTPSWDLPWELVRIAARDQIRAVVVQGKLRLWEGQPVDWDPLPLLEEVRELARHAVAQSDIRKLHAPSTEHLARHAEQEKALA</sequence>
<dbReference type="RefSeq" id="WP_109089773.1">
    <property type="nucleotide sequence ID" value="NZ_QEXO01000004.1"/>
</dbReference>
<dbReference type="InterPro" id="IPR050287">
    <property type="entry name" value="MTA/SAH_deaminase"/>
</dbReference>
<dbReference type="Gene3D" id="2.30.40.10">
    <property type="entry name" value="Urease, subunit C, domain 1"/>
    <property type="match status" value="1"/>
</dbReference>
<feature type="domain" description="Amidohydrolase-related" evidence="3">
    <location>
        <begin position="68"/>
        <end position="418"/>
    </location>
</feature>
<dbReference type="PANTHER" id="PTHR43794">
    <property type="entry name" value="AMINOHYDROLASE SSNA-RELATED"/>
    <property type="match status" value="1"/>
</dbReference>
<organism evidence="4 5">
    <name type="scientific">Alcaligenes faecalis</name>
    <dbReference type="NCBI Taxonomy" id="511"/>
    <lineage>
        <taxon>Bacteria</taxon>
        <taxon>Pseudomonadati</taxon>
        <taxon>Pseudomonadota</taxon>
        <taxon>Betaproteobacteria</taxon>
        <taxon>Burkholderiales</taxon>
        <taxon>Alcaligenaceae</taxon>
        <taxon>Alcaligenes</taxon>
    </lineage>
</organism>
<dbReference type="STRING" id="511.UZ73_17910"/>
<dbReference type="Proteomes" id="UP000245216">
    <property type="component" value="Unassembled WGS sequence"/>
</dbReference>